<reference evidence="2 3" key="1">
    <citation type="submission" date="2023-11" db="EMBL/GenBank/DDBJ databases">
        <authorList>
            <person name="Hedman E."/>
            <person name="Englund M."/>
            <person name="Stromberg M."/>
            <person name="Nyberg Akerstrom W."/>
            <person name="Nylinder S."/>
            <person name="Jareborg N."/>
            <person name="Kallberg Y."/>
            <person name="Kronander E."/>
        </authorList>
    </citation>
    <scope>NUCLEOTIDE SEQUENCE [LARGE SCALE GENOMIC DNA]</scope>
</reference>
<keyword evidence="1" id="KW-1133">Transmembrane helix</keyword>
<evidence type="ECO:0000313" key="3">
    <source>
        <dbReference type="Proteomes" id="UP001314205"/>
    </source>
</evidence>
<dbReference type="AlphaFoldDB" id="A0AAV1KK47"/>
<dbReference type="EMBL" id="CAVLGL010000046">
    <property type="protein sequence ID" value="CAK1583023.1"/>
    <property type="molecule type" value="Genomic_DNA"/>
</dbReference>
<keyword evidence="1" id="KW-0812">Transmembrane</keyword>
<organism evidence="2 3">
    <name type="scientific">Parnassius mnemosyne</name>
    <name type="common">clouded apollo</name>
    <dbReference type="NCBI Taxonomy" id="213953"/>
    <lineage>
        <taxon>Eukaryota</taxon>
        <taxon>Metazoa</taxon>
        <taxon>Ecdysozoa</taxon>
        <taxon>Arthropoda</taxon>
        <taxon>Hexapoda</taxon>
        <taxon>Insecta</taxon>
        <taxon>Pterygota</taxon>
        <taxon>Neoptera</taxon>
        <taxon>Endopterygota</taxon>
        <taxon>Lepidoptera</taxon>
        <taxon>Glossata</taxon>
        <taxon>Ditrysia</taxon>
        <taxon>Papilionoidea</taxon>
        <taxon>Papilionidae</taxon>
        <taxon>Parnassiinae</taxon>
        <taxon>Parnassini</taxon>
        <taxon>Parnassius</taxon>
        <taxon>Driopa</taxon>
    </lineage>
</organism>
<keyword evidence="1" id="KW-0472">Membrane</keyword>
<feature type="transmembrane region" description="Helical" evidence="1">
    <location>
        <begin position="76"/>
        <end position="104"/>
    </location>
</feature>
<keyword evidence="3" id="KW-1185">Reference proteome</keyword>
<gene>
    <name evidence="2" type="ORF">PARMNEM_LOCUS4473</name>
</gene>
<proteinExistence type="predicted"/>
<evidence type="ECO:0000256" key="1">
    <source>
        <dbReference type="SAM" id="Phobius"/>
    </source>
</evidence>
<feature type="transmembrane region" description="Helical" evidence="1">
    <location>
        <begin position="141"/>
        <end position="165"/>
    </location>
</feature>
<accession>A0AAV1KK47</accession>
<feature type="transmembrane region" description="Helical" evidence="1">
    <location>
        <begin position="12"/>
        <end position="31"/>
    </location>
</feature>
<feature type="transmembrane region" description="Helical" evidence="1">
    <location>
        <begin position="116"/>
        <end position="135"/>
    </location>
</feature>
<protein>
    <submittedName>
        <fullName evidence="2">Uncharacterized protein</fullName>
    </submittedName>
</protein>
<dbReference type="Proteomes" id="UP001314205">
    <property type="component" value="Unassembled WGS sequence"/>
</dbReference>
<comment type="caution">
    <text evidence="2">The sequence shown here is derived from an EMBL/GenBank/DDBJ whole genome shotgun (WGS) entry which is preliminary data.</text>
</comment>
<name>A0AAV1KK47_9NEOP</name>
<evidence type="ECO:0000313" key="2">
    <source>
        <dbReference type="EMBL" id="CAK1583023.1"/>
    </source>
</evidence>
<sequence length="192" mass="22591">MCVTVEITLPTIQTFLLLFSLRVGCLIILFWTSFRSCFCVLFFTSAILEVLIHRKSPLGWWLVSPSKKNIVAGNIYILYYLYVALLVVEAILLLFTVVHFAWGLYQEKSRPLRQYLICRFLTWIVEVAVLLFLCINHKLLIGWYLVLLLFVILEFYSLITVYSYYVNVSCEDNDPQNYPEKLQKMYNFTPNL</sequence>